<evidence type="ECO:0000313" key="3">
    <source>
        <dbReference type="Proteomes" id="UP000542342"/>
    </source>
</evidence>
<dbReference type="AlphaFoldDB" id="A0A7V9AAR9"/>
<reference evidence="2 3" key="1">
    <citation type="submission" date="2020-07" db="EMBL/GenBank/DDBJ databases">
        <title>Thermogemmata thermophila gen. nov., sp. nov., a novel moderate thermophilic planctomycete from a Kamchatka hot spring.</title>
        <authorList>
            <person name="Elcheninov A.G."/>
            <person name="Podosokorskaya O.A."/>
            <person name="Kovaleva O.L."/>
            <person name="Novikov A."/>
            <person name="Bonch-Osmolovskaya E.A."/>
            <person name="Toshchakov S.V."/>
            <person name="Kublanov I.V."/>
        </authorList>
    </citation>
    <scope>NUCLEOTIDE SEQUENCE [LARGE SCALE GENOMIC DNA]</scope>
    <source>
        <strain evidence="2 3">2918</strain>
    </source>
</reference>
<proteinExistence type="predicted"/>
<sequence>MRKLVLVLPGFLVLLAAVVATAEVCESLQGAGNPVATALQSEESPLTLVEGDEASAALWVETGRRLQDTRKARLPQPKAPTRR</sequence>
<protein>
    <submittedName>
        <fullName evidence="2">Uncharacterized protein</fullName>
    </submittedName>
</protein>
<keyword evidence="3" id="KW-1185">Reference proteome</keyword>
<feature type="chain" id="PRO_5030795124" evidence="1">
    <location>
        <begin position="23"/>
        <end position="83"/>
    </location>
</feature>
<dbReference type="EMBL" id="JACEFB010000002">
    <property type="protein sequence ID" value="MBA2225308.1"/>
    <property type="molecule type" value="Genomic_DNA"/>
</dbReference>
<dbReference type="Proteomes" id="UP000542342">
    <property type="component" value="Unassembled WGS sequence"/>
</dbReference>
<dbReference type="RefSeq" id="WP_194536740.1">
    <property type="nucleotide sequence ID" value="NZ_JACEFB010000002.1"/>
</dbReference>
<evidence type="ECO:0000256" key="1">
    <source>
        <dbReference type="SAM" id="SignalP"/>
    </source>
</evidence>
<name>A0A7V9AAR9_9BACT</name>
<comment type="caution">
    <text evidence="2">The sequence shown here is derived from an EMBL/GenBank/DDBJ whole genome shotgun (WGS) entry which is preliminary data.</text>
</comment>
<organism evidence="2 3">
    <name type="scientific">Thermogemmata fonticola</name>
    <dbReference type="NCBI Taxonomy" id="2755323"/>
    <lineage>
        <taxon>Bacteria</taxon>
        <taxon>Pseudomonadati</taxon>
        <taxon>Planctomycetota</taxon>
        <taxon>Planctomycetia</taxon>
        <taxon>Gemmatales</taxon>
        <taxon>Gemmataceae</taxon>
        <taxon>Thermogemmata</taxon>
    </lineage>
</organism>
<accession>A0A7V9AAR9</accession>
<feature type="signal peptide" evidence="1">
    <location>
        <begin position="1"/>
        <end position="22"/>
    </location>
</feature>
<gene>
    <name evidence="2" type="ORF">H0921_03925</name>
</gene>
<evidence type="ECO:0000313" key="2">
    <source>
        <dbReference type="EMBL" id="MBA2225308.1"/>
    </source>
</evidence>
<keyword evidence="1" id="KW-0732">Signal</keyword>